<feature type="region of interest" description="2-C-methyl-D-erythritol 4-phosphate cytidylyltransferase" evidence="14">
    <location>
        <begin position="1"/>
        <end position="243"/>
    </location>
</feature>
<keyword evidence="13 14" id="KW-0511">Multifunctional enzyme</keyword>
<feature type="site" description="Transition state stabilizer" evidence="14">
    <location>
        <position position="375"/>
    </location>
</feature>
<comment type="similarity">
    <text evidence="7">Belongs to the IspD/TarI cytidylyltransferase family. IspD subfamily.</text>
</comment>
<feature type="domain" description="2-C-methyl-D-erythritol 2,4-cyclodiphosphate synthase" evidence="15">
    <location>
        <begin position="244"/>
        <end position="396"/>
    </location>
</feature>
<dbReference type="HAMAP" id="MF_01520">
    <property type="entry name" value="IspDF"/>
    <property type="match status" value="1"/>
</dbReference>
<reference evidence="16 17" key="1">
    <citation type="submission" date="2019-03" db="EMBL/GenBank/DDBJ databases">
        <title>Genomic Encyclopedia of Type Strains, Phase IV (KMG-IV): sequencing the most valuable type-strain genomes for metagenomic binning, comparative biology and taxonomic classification.</title>
        <authorList>
            <person name="Goeker M."/>
        </authorList>
    </citation>
    <scope>NUCLEOTIDE SEQUENCE [LARGE SCALE GENOMIC DNA]</scope>
    <source>
        <strain evidence="16 17">DSM 19345</strain>
    </source>
</reference>
<dbReference type="NCBIfam" id="TIGR00151">
    <property type="entry name" value="ispF"/>
    <property type="match status" value="1"/>
</dbReference>
<feature type="binding site" evidence="14">
    <location>
        <position position="384"/>
    </location>
    <ligand>
        <name>4-CDP-2-C-methyl-D-erythritol 2-phosphate</name>
        <dbReference type="ChEBI" id="CHEBI:57919"/>
    </ligand>
</feature>
<dbReference type="InterPro" id="IPR034683">
    <property type="entry name" value="IspD/TarI"/>
</dbReference>
<evidence type="ECO:0000313" key="17">
    <source>
        <dbReference type="Proteomes" id="UP000295678"/>
    </source>
</evidence>
<dbReference type="CDD" id="cd00554">
    <property type="entry name" value="MECDP_synthase"/>
    <property type="match status" value="1"/>
</dbReference>
<evidence type="ECO:0000256" key="2">
    <source>
        <dbReference type="ARBA" id="ARBA00001282"/>
    </source>
</evidence>
<evidence type="ECO:0000256" key="1">
    <source>
        <dbReference type="ARBA" id="ARBA00000200"/>
    </source>
</evidence>
<feature type="binding site" evidence="14">
    <location>
        <begin position="374"/>
        <end position="377"/>
    </location>
    <ligand>
        <name>4-CDP-2-C-methyl-D-erythritol 2-phosphate</name>
        <dbReference type="ChEBI" id="CHEBI:57919"/>
    </ligand>
</feature>
<feature type="site" description="Positions MEP for the nucleophilic attack" evidence="14">
    <location>
        <position position="157"/>
    </location>
</feature>
<dbReference type="PANTHER" id="PTHR43181">
    <property type="entry name" value="2-C-METHYL-D-ERYTHRITOL 2,4-CYCLODIPHOSPHATE SYNTHASE, CHLOROPLASTIC"/>
    <property type="match status" value="1"/>
</dbReference>
<feature type="site" description="Transition state stabilizer" evidence="14">
    <location>
        <position position="16"/>
    </location>
</feature>
<name>A0A4R3MFT2_9HYPH</name>
<dbReference type="InterPro" id="IPR003526">
    <property type="entry name" value="MECDP_synthase"/>
</dbReference>
<dbReference type="Proteomes" id="UP000295678">
    <property type="component" value="Unassembled WGS sequence"/>
</dbReference>
<dbReference type="HAMAP" id="MF_00108">
    <property type="entry name" value="IspD"/>
    <property type="match status" value="1"/>
</dbReference>
<comment type="caution">
    <text evidence="16">The sequence shown here is derived from an EMBL/GenBank/DDBJ whole genome shotgun (WGS) entry which is preliminary data.</text>
</comment>
<evidence type="ECO:0000256" key="8">
    <source>
        <dbReference type="ARBA" id="ARBA00022679"/>
    </source>
</evidence>
<feature type="region of interest" description="2-C-methyl-D-erythritol 2,4-cyclodiphosphate synthase" evidence="14">
    <location>
        <begin position="244"/>
        <end position="403"/>
    </location>
</feature>
<evidence type="ECO:0000256" key="11">
    <source>
        <dbReference type="ARBA" id="ARBA00023229"/>
    </source>
</evidence>
<organism evidence="16 17">
    <name type="scientific">Tepidamorphus gemmatus</name>
    <dbReference type="NCBI Taxonomy" id="747076"/>
    <lineage>
        <taxon>Bacteria</taxon>
        <taxon>Pseudomonadati</taxon>
        <taxon>Pseudomonadota</taxon>
        <taxon>Alphaproteobacteria</taxon>
        <taxon>Hyphomicrobiales</taxon>
        <taxon>Tepidamorphaceae</taxon>
        <taxon>Tepidamorphus</taxon>
    </lineage>
</organism>
<comment type="similarity">
    <text evidence="14">In the N-terminal section; belongs to the IspD/TarI cytidylyltransferase family. IspD subfamily.</text>
</comment>
<feature type="binding site" evidence="14">
    <location>
        <position position="252"/>
    </location>
    <ligand>
        <name>a divalent metal cation</name>
        <dbReference type="ChEBI" id="CHEBI:60240"/>
    </ligand>
</feature>
<evidence type="ECO:0000256" key="12">
    <source>
        <dbReference type="ARBA" id="ARBA00023239"/>
    </source>
</evidence>
<dbReference type="SUPFAM" id="SSF69765">
    <property type="entry name" value="IpsF-like"/>
    <property type="match status" value="1"/>
</dbReference>
<comment type="catalytic activity">
    <reaction evidence="2 14">
        <text>2-C-methyl-D-erythritol 4-phosphate + CTP + H(+) = 4-CDP-2-C-methyl-D-erythritol + diphosphate</text>
        <dbReference type="Rhea" id="RHEA:13429"/>
        <dbReference type="ChEBI" id="CHEBI:15378"/>
        <dbReference type="ChEBI" id="CHEBI:33019"/>
        <dbReference type="ChEBI" id="CHEBI:37563"/>
        <dbReference type="ChEBI" id="CHEBI:57823"/>
        <dbReference type="ChEBI" id="CHEBI:58262"/>
        <dbReference type="EC" id="2.7.7.60"/>
    </reaction>
</comment>
<feature type="binding site" evidence="14">
    <location>
        <position position="381"/>
    </location>
    <ligand>
        <name>4-CDP-2-C-methyl-D-erythritol 2-phosphate</name>
        <dbReference type="ChEBI" id="CHEBI:57919"/>
    </ligand>
</feature>
<proteinExistence type="inferred from homology"/>
<dbReference type="EC" id="4.6.1.12" evidence="14"/>
<dbReference type="PROSITE" id="PS01350">
    <property type="entry name" value="ISPF"/>
    <property type="match status" value="1"/>
</dbReference>
<dbReference type="EMBL" id="SMAK01000002">
    <property type="protein sequence ID" value="TCT12386.1"/>
    <property type="molecule type" value="Genomic_DNA"/>
</dbReference>
<dbReference type="GO" id="GO:0019288">
    <property type="term" value="P:isopentenyl diphosphate biosynthetic process, methylerythritol 4-phosphate pathway"/>
    <property type="evidence" value="ECO:0007669"/>
    <property type="project" value="UniProtKB-UniRule"/>
</dbReference>
<dbReference type="Gene3D" id="3.90.550.10">
    <property type="entry name" value="Spore Coat Polysaccharide Biosynthesis Protein SpsA, Chain A"/>
    <property type="match status" value="1"/>
</dbReference>
<protein>
    <recommendedName>
        <fullName evidence="14">Bifunctional enzyme IspD/IspF</fullName>
    </recommendedName>
    <domain>
        <recommendedName>
            <fullName evidence="14">2-C-methyl-D-erythritol 4-phosphate cytidylyltransferase</fullName>
            <ecNumber evidence="14">2.7.7.60</ecNumber>
        </recommendedName>
        <alternativeName>
            <fullName evidence="14">4-diphosphocytidyl-2C-methyl-D-erythritol synthase</fullName>
        </alternativeName>
        <alternativeName>
            <fullName evidence="14">MEP cytidylyltransferase</fullName>
            <shortName evidence="14">MCT</shortName>
        </alternativeName>
    </domain>
    <domain>
        <recommendedName>
            <fullName evidence="14">2-C-methyl-D-erythritol 2,4-cyclodiphosphate synthase</fullName>
            <shortName evidence="14">MECDP-synthase</shortName>
            <shortName evidence="14">MECPP-synthase</shortName>
            <shortName evidence="14">MECPS</shortName>
            <ecNumber evidence="14">4.6.1.12</ecNumber>
        </recommendedName>
    </domain>
</protein>
<keyword evidence="17" id="KW-1185">Reference proteome</keyword>
<feature type="site" description="Transition state stabilizer" evidence="14">
    <location>
        <position position="276"/>
    </location>
</feature>
<dbReference type="PANTHER" id="PTHR43181:SF1">
    <property type="entry name" value="2-C-METHYL-D-ERYTHRITOL 2,4-CYCLODIPHOSPHATE SYNTHASE, CHLOROPLASTIC"/>
    <property type="match status" value="1"/>
</dbReference>
<keyword evidence="12 14" id="KW-0456">Lyase</keyword>
<dbReference type="InterPro" id="IPR029044">
    <property type="entry name" value="Nucleotide-diphossugar_trans"/>
</dbReference>
<comment type="pathway">
    <text evidence="4 14">Isoprenoid biosynthesis; isopentenyl diphosphate biosynthesis via DXP pathway; isopentenyl diphosphate from 1-deoxy-D-xylulose 5-phosphate: step 4/6.</text>
</comment>
<dbReference type="InterPro" id="IPR001228">
    <property type="entry name" value="IspD"/>
</dbReference>
<comment type="pathway">
    <text evidence="5 14">Isoprenoid biosynthesis; isopentenyl diphosphate biosynthesis via DXP pathway; isopentenyl diphosphate from 1-deoxy-D-xylulose 5-phosphate: step 2/6.</text>
</comment>
<feature type="site" description="Positions MEP for the nucleophilic attack" evidence="14">
    <location>
        <position position="213"/>
    </location>
</feature>
<evidence type="ECO:0000256" key="14">
    <source>
        <dbReference type="HAMAP-Rule" id="MF_01520"/>
    </source>
</evidence>
<comment type="cofactor">
    <cofactor evidence="3 14">
        <name>a divalent metal cation</name>
        <dbReference type="ChEBI" id="CHEBI:60240"/>
    </cofactor>
</comment>
<accession>A0A4R3MFT2</accession>
<dbReference type="UniPathway" id="UPA00056">
    <property type="reaction ID" value="UER00093"/>
</dbReference>
<keyword evidence="8 14" id="KW-0808">Transferase</keyword>
<gene>
    <name evidence="14" type="primary">ispDF</name>
    <name evidence="16" type="ORF">EDC22_10269</name>
</gene>
<dbReference type="NCBIfam" id="NF006899">
    <property type="entry name" value="PRK09382.1"/>
    <property type="match status" value="1"/>
</dbReference>
<keyword evidence="11 14" id="KW-0414">Isoprene biosynthesis</keyword>
<dbReference type="Pfam" id="PF01128">
    <property type="entry name" value="IspD"/>
    <property type="match status" value="1"/>
</dbReference>
<dbReference type="InterPro" id="IPR036571">
    <property type="entry name" value="MECDP_synthase_sf"/>
</dbReference>
<dbReference type="EC" id="2.7.7.60" evidence="14"/>
<evidence type="ECO:0000256" key="4">
    <source>
        <dbReference type="ARBA" id="ARBA00004709"/>
    </source>
</evidence>
<evidence type="ECO:0000256" key="3">
    <source>
        <dbReference type="ARBA" id="ARBA00001968"/>
    </source>
</evidence>
<dbReference type="InterPro" id="IPR026596">
    <property type="entry name" value="IspD/F"/>
</dbReference>
<dbReference type="InterPro" id="IPR018294">
    <property type="entry name" value="ISPD_synthase_CS"/>
</dbReference>
<evidence type="ECO:0000256" key="7">
    <source>
        <dbReference type="ARBA" id="ARBA00009789"/>
    </source>
</evidence>
<feature type="site" description="Transition state stabilizer" evidence="14">
    <location>
        <position position="26"/>
    </location>
</feature>
<evidence type="ECO:0000256" key="9">
    <source>
        <dbReference type="ARBA" id="ARBA00022695"/>
    </source>
</evidence>
<dbReference type="CDD" id="cd02516">
    <property type="entry name" value="CDP-ME_synthetase"/>
    <property type="match status" value="1"/>
</dbReference>
<evidence type="ECO:0000256" key="6">
    <source>
        <dbReference type="ARBA" id="ARBA00008480"/>
    </source>
</evidence>
<sequence length="403" mass="42274">MTDISAIIVAGGLGVRAGWRADDPPKQYRRIGSDTVLARAVAPFLSNPRIATVQVVIRAGHGEVYAASVAPHERLLPPVIGGHRRQDSVRAGLEAIAGLNPDAVLIHDAARPFVGPDLIDRVIDALVDHDGVIPVVAVIDTIKRVSADGLVAATVARAELRAAQTPQGFRYRAIRAAHSRAAASGLDFTDDAAIAEWAGIAVACVAGDPSNRKLTTAEDFDLAEALMARQAHVGAFEHGTCEYRTGSGFDVHRFGPGDHVMLCGVRIAHDHALIGHSDADVGLHALTDALLGAIADGDIGSHFPPSDPRWRGAESALFLRHAAGLVAARGGEIIHADITVICETPKIGPHRDAMRARIADILGIAANRVAVKATTSEGLGFAGRREGIAAQATATVRLPEQRP</sequence>
<dbReference type="SUPFAM" id="SSF53448">
    <property type="entry name" value="Nucleotide-diphospho-sugar transferases"/>
    <property type="match status" value="1"/>
</dbReference>
<comment type="catalytic activity">
    <reaction evidence="1 14">
        <text>4-CDP-2-C-methyl-D-erythritol 2-phosphate = 2-C-methyl-D-erythritol 2,4-cyclic diphosphate + CMP</text>
        <dbReference type="Rhea" id="RHEA:23864"/>
        <dbReference type="ChEBI" id="CHEBI:57919"/>
        <dbReference type="ChEBI" id="CHEBI:58483"/>
        <dbReference type="ChEBI" id="CHEBI:60377"/>
        <dbReference type="EC" id="4.6.1.12"/>
    </reaction>
</comment>
<dbReference type="OrthoDB" id="9804336at2"/>
<dbReference type="NCBIfam" id="TIGR00453">
    <property type="entry name" value="ispD"/>
    <property type="match status" value="1"/>
</dbReference>
<dbReference type="GO" id="GO:0046872">
    <property type="term" value="F:metal ion binding"/>
    <property type="evidence" value="ECO:0007669"/>
    <property type="project" value="UniProtKB-KW"/>
</dbReference>
<feature type="binding site" evidence="14">
    <location>
        <begin position="250"/>
        <end position="252"/>
    </location>
    <ligand>
        <name>4-CDP-2-C-methyl-D-erythritol 2-phosphate</name>
        <dbReference type="ChEBI" id="CHEBI:57919"/>
    </ligand>
</feature>
<dbReference type="HAMAP" id="MF_00107">
    <property type="entry name" value="IspF"/>
    <property type="match status" value="1"/>
</dbReference>
<evidence type="ECO:0000313" key="16">
    <source>
        <dbReference type="EMBL" id="TCT12386.1"/>
    </source>
</evidence>
<dbReference type="PROSITE" id="PS01295">
    <property type="entry name" value="ISPD"/>
    <property type="match status" value="1"/>
</dbReference>
<feature type="binding site" evidence="14">
    <location>
        <begin position="276"/>
        <end position="277"/>
    </location>
    <ligand>
        <name>4-CDP-2-C-methyl-D-erythritol 2-phosphate</name>
        <dbReference type="ChEBI" id="CHEBI:57919"/>
    </ligand>
</feature>
<dbReference type="Pfam" id="PF02542">
    <property type="entry name" value="YgbB"/>
    <property type="match status" value="1"/>
</dbReference>
<dbReference type="FunFam" id="3.90.550.10:FF:000003">
    <property type="entry name" value="2-C-methyl-D-erythritol 4-phosphate cytidylyltransferase"/>
    <property type="match status" value="1"/>
</dbReference>
<dbReference type="GO" id="GO:0016114">
    <property type="term" value="P:terpenoid biosynthetic process"/>
    <property type="evidence" value="ECO:0007669"/>
    <property type="project" value="InterPro"/>
</dbReference>
<dbReference type="InterPro" id="IPR020555">
    <property type="entry name" value="MECDP_synthase_CS"/>
</dbReference>
<comment type="caution">
    <text evidence="14">Lacks conserved residue(s) required for the propagation of feature annotation.</text>
</comment>
<evidence type="ECO:0000256" key="13">
    <source>
        <dbReference type="ARBA" id="ARBA00023268"/>
    </source>
</evidence>
<dbReference type="AlphaFoldDB" id="A0A4R3MFT2"/>
<dbReference type="GO" id="GO:0050518">
    <property type="term" value="F:2-C-methyl-D-erythritol 4-phosphate cytidylyltransferase activity"/>
    <property type="evidence" value="ECO:0007669"/>
    <property type="project" value="UniProtKB-UniRule"/>
</dbReference>
<keyword evidence="10 14" id="KW-0479">Metal-binding</keyword>
<dbReference type="RefSeq" id="WP_132805183.1">
    <property type="nucleotide sequence ID" value="NZ_SMAK01000002.1"/>
</dbReference>
<feature type="binding site" evidence="14">
    <location>
        <position position="250"/>
    </location>
    <ligand>
        <name>a divalent metal cation</name>
        <dbReference type="ChEBI" id="CHEBI:60240"/>
    </ligand>
</feature>
<evidence type="ECO:0000259" key="15">
    <source>
        <dbReference type="Pfam" id="PF02542"/>
    </source>
</evidence>
<evidence type="ECO:0000256" key="10">
    <source>
        <dbReference type="ARBA" id="ARBA00022723"/>
    </source>
</evidence>
<comment type="similarity">
    <text evidence="14">In the C-terminal section; belongs to the IspF family.</text>
</comment>
<evidence type="ECO:0000256" key="5">
    <source>
        <dbReference type="ARBA" id="ARBA00004787"/>
    </source>
</evidence>
<feature type="binding site" evidence="14">
    <location>
        <position position="284"/>
    </location>
    <ligand>
        <name>a divalent metal cation</name>
        <dbReference type="ChEBI" id="CHEBI:60240"/>
    </ligand>
</feature>
<comment type="function">
    <text evidence="14">Bifunctional enzyme that catalyzes the formation of 4-diphosphocytidyl-2-C-methyl-D-erythritol from CTP and 2-C-methyl-D-erythritol 4-phosphate (MEP) (IspD), and catalyzes the conversion of 4-diphosphocytidyl-2-C-methyl-D-erythritol 2-phosphate (CDP-ME2P) to 2-C-methyl-D-erythritol 2,4-cyclodiphosphate (ME-CPP) with a corresponding release of cytidine 5-monophosphate (CMP) (IspF).</text>
</comment>
<dbReference type="GO" id="GO:0008685">
    <property type="term" value="F:2-C-methyl-D-erythritol 2,4-cyclodiphosphate synthase activity"/>
    <property type="evidence" value="ECO:0007669"/>
    <property type="project" value="UniProtKB-UniRule"/>
</dbReference>
<dbReference type="Gene3D" id="3.30.1330.50">
    <property type="entry name" value="2-C-methyl-D-erythritol 2,4-cyclodiphosphate synthase"/>
    <property type="match status" value="1"/>
</dbReference>
<keyword evidence="9 14" id="KW-0548">Nucleotidyltransferase</keyword>
<comment type="similarity">
    <text evidence="6">Belongs to the IspF family.</text>
</comment>
<feature type="binding site" evidence="14">
    <location>
        <begin position="298"/>
        <end position="300"/>
    </location>
    <ligand>
        <name>4-CDP-2-C-methyl-D-erythritol 2-phosphate</name>
        <dbReference type="ChEBI" id="CHEBI:57919"/>
    </ligand>
</feature>